<sequence>MYKFERGIKLYKKNSGKNNAAPQQVTRVRTPRKENGEILATVENLLGANRLRLRCMDGVVRMGRIPGSMKKRTWIREGDIVIAVPWDFQDTKADVIWKYTRPQVNWLERKGFLKG</sequence>
<proteinExistence type="inferred from homology"/>
<dbReference type="PANTHER" id="PTHR21668">
    <property type="entry name" value="EIF-1A"/>
    <property type="match status" value="1"/>
</dbReference>
<evidence type="ECO:0000259" key="8">
    <source>
        <dbReference type="PROSITE" id="PS50832"/>
    </source>
</evidence>
<evidence type="ECO:0000256" key="1">
    <source>
        <dbReference type="ARBA" id="ARBA00007392"/>
    </source>
</evidence>
<dbReference type="GO" id="GO:0003723">
    <property type="term" value="F:RNA binding"/>
    <property type="evidence" value="ECO:0007669"/>
    <property type="project" value="InterPro"/>
</dbReference>
<dbReference type="GO" id="GO:0003743">
    <property type="term" value="F:translation initiation factor activity"/>
    <property type="evidence" value="ECO:0007669"/>
    <property type="project" value="UniProtKB-UniRule"/>
</dbReference>
<dbReference type="Pfam" id="PF01176">
    <property type="entry name" value="eIF-1a"/>
    <property type="match status" value="1"/>
</dbReference>
<accession>A0A0E3SSQ2</accession>
<dbReference type="HAMAP" id="MF_00216">
    <property type="entry name" value="aIF_1A"/>
    <property type="match status" value="1"/>
</dbReference>
<dbReference type="AlphaFoldDB" id="A0A0E3SSQ2"/>
<feature type="domain" description="S1-like" evidence="8">
    <location>
        <begin position="26"/>
        <end position="100"/>
    </location>
</feature>
<gene>
    <name evidence="5" type="primary">eif1a</name>
    <name evidence="9" type="ORF">MCMEM_1449</name>
</gene>
<evidence type="ECO:0000256" key="2">
    <source>
        <dbReference type="ARBA" id="ARBA00022540"/>
    </source>
</evidence>
<dbReference type="Proteomes" id="UP000033048">
    <property type="component" value="Chromosome"/>
</dbReference>
<evidence type="ECO:0000256" key="6">
    <source>
        <dbReference type="RuleBase" id="RU004364"/>
    </source>
</evidence>
<comment type="similarity">
    <text evidence="1 5 6">Belongs to the eIF-1A family.</text>
</comment>
<reference evidence="9 10" key="1">
    <citation type="submission" date="2014-07" db="EMBL/GenBank/DDBJ databases">
        <title>Methanogenic archaea and the global carbon cycle.</title>
        <authorList>
            <person name="Henriksen J.R."/>
            <person name="Luke J."/>
            <person name="Reinhart S."/>
            <person name="Benedict M.N."/>
            <person name="Youngblut N.D."/>
            <person name="Metcalf M.E."/>
            <person name="Whitaker R.J."/>
            <person name="Metcalf W.W."/>
        </authorList>
    </citation>
    <scope>NUCLEOTIDE SEQUENCE [LARGE SCALE GENOMIC DNA]</scope>
    <source>
        <strain evidence="9 10">MM1</strain>
    </source>
</reference>
<dbReference type="SUPFAM" id="SSF50249">
    <property type="entry name" value="Nucleic acid-binding proteins"/>
    <property type="match status" value="1"/>
</dbReference>
<keyword evidence="3 5" id="KW-0648">Protein biosynthesis</keyword>
<keyword evidence="10" id="KW-1185">Reference proteome</keyword>
<evidence type="ECO:0000313" key="10">
    <source>
        <dbReference type="Proteomes" id="UP000033048"/>
    </source>
</evidence>
<evidence type="ECO:0000256" key="7">
    <source>
        <dbReference type="RuleBase" id="RU004365"/>
    </source>
</evidence>
<dbReference type="CDD" id="cd05793">
    <property type="entry name" value="S1_IF1A"/>
    <property type="match status" value="1"/>
</dbReference>
<protein>
    <recommendedName>
        <fullName evidence="5">Translation initiation factor 1A</fullName>
        <shortName evidence="5">aIF-1A</shortName>
    </recommendedName>
</protein>
<dbReference type="STRING" id="1434104.MCMEM_1449"/>
<dbReference type="Gene3D" id="2.40.50.140">
    <property type="entry name" value="Nucleic acid-binding proteins"/>
    <property type="match status" value="1"/>
</dbReference>
<keyword evidence="2 5" id="KW-0396">Initiation factor</keyword>
<dbReference type="KEGG" id="mmet:MCMEM_1449"/>
<dbReference type="SMART" id="SM00652">
    <property type="entry name" value="eIF1a"/>
    <property type="match status" value="1"/>
</dbReference>
<dbReference type="InterPro" id="IPR012340">
    <property type="entry name" value="NA-bd_OB-fold"/>
</dbReference>
<dbReference type="EMBL" id="CP009518">
    <property type="protein sequence ID" value="AKB85502.1"/>
    <property type="molecule type" value="Genomic_DNA"/>
</dbReference>
<dbReference type="PROSITE" id="PS01262">
    <property type="entry name" value="IF1A"/>
    <property type="match status" value="1"/>
</dbReference>
<dbReference type="InterPro" id="IPR018104">
    <property type="entry name" value="TIF_eIF-1A_CS"/>
</dbReference>
<dbReference type="InterPro" id="IPR006196">
    <property type="entry name" value="RNA-binding_domain_S1_IF1"/>
</dbReference>
<dbReference type="InterPro" id="IPR001253">
    <property type="entry name" value="TIF_eIF-1A"/>
</dbReference>
<comment type="function">
    <text evidence="4 5 7">Seems to be required for maximal rate of protein biosynthesis. Enhances ribosome dissociation into subunits and stabilizes the binding of the initiator Met-tRNA(I) to 40 S ribosomal subunits.</text>
</comment>
<dbReference type="PATRIC" id="fig|1434104.5.peg.1580"/>
<dbReference type="NCBIfam" id="NF003085">
    <property type="entry name" value="PRK04012.1-5"/>
    <property type="match status" value="1"/>
</dbReference>
<evidence type="ECO:0000313" key="9">
    <source>
        <dbReference type="EMBL" id="AKB85502.1"/>
    </source>
</evidence>
<name>A0A0E3SSQ2_METMT</name>
<dbReference type="NCBIfam" id="NF003084">
    <property type="entry name" value="PRK04012.1-3"/>
    <property type="match status" value="1"/>
</dbReference>
<dbReference type="HOGENOM" id="CLU_109098_1_2_2"/>
<dbReference type="PROSITE" id="PS50832">
    <property type="entry name" value="S1_IF1_TYPE"/>
    <property type="match status" value="1"/>
</dbReference>
<evidence type="ECO:0000256" key="5">
    <source>
        <dbReference type="HAMAP-Rule" id="MF_00216"/>
    </source>
</evidence>
<dbReference type="NCBIfam" id="TIGR00523">
    <property type="entry name" value="eIF-1A"/>
    <property type="match status" value="1"/>
</dbReference>
<evidence type="ECO:0000256" key="4">
    <source>
        <dbReference type="ARBA" id="ARBA00025502"/>
    </source>
</evidence>
<organism evidence="9 10">
    <name type="scientific">Methanococcoides methylutens MM1</name>
    <dbReference type="NCBI Taxonomy" id="1434104"/>
    <lineage>
        <taxon>Archaea</taxon>
        <taxon>Methanobacteriati</taxon>
        <taxon>Methanobacteriota</taxon>
        <taxon>Stenosarchaea group</taxon>
        <taxon>Methanomicrobia</taxon>
        <taxon>Methanosarcinales</taxon>
        <taxon>Methanosarcinaceae</taxon>
        <taxon>Methanococcoides</taxon>
    </lineage>
</organism>
<evidence type="ECO:0000256" key="3">
    <source>
        <dbReference type="ARBA" id="ARBA00022917"/>
    </source>
</evidence>